<keyword evidence="2" id="KW-0963">Cytoplasm</keyword>
<dbReference type="GO" id="GO:0005874">
    <property type="term" value="C:microtubule"/>
    <property type="evidence" value="ECO:0007669"/>
    <property type="project" value="UniProtKB-KW"/>
</dbReference>
<evidence type="ECO:0000256" key="3">
    <source>
        <dbReference type="ARBA" id="ARBA00022553"/>
    </source>
</evidence>
<name>A0A672P3B2_SINGR</name>
<evidence type="ECO:0000313" key="10">
    <source>
        <dbReference type="Ensembl" id="ENSSGRP00000057785.1"/>
    </source>
</evidence>
<proteinExistence type="inferred from homology"/>
<comment type="function">
    <text evidence="8">Regulator of the tubulin polyglutamylase complex (TPGC) that controls cytoskeletal organization, nuclear shape, and cilium disassembly by balancing microtubule and actin assembly. Regulates the assembly and stability of the TPGC and thereby modulates polyglutamylation of the microtubule, which antagonizes MAP4 binding.</text>
</comment>
<evidence type="ECO:0000256" key="7">
    <source>
        <dbReference type="ARBA" id="ARBA00033769"/>
    </source>
</evidence>
<accession>A0A672P3B2</accession>
<evidence type="ECO:0000256" key="6">
    <source>
        <dbReference type="ARBA" id="ARBA00033750"/>
    </source>
</evidence>
<dbReference type="AlphaFoldDB" id="A0A672P3B2"/>
<dbReference type="GO" id="GO:0034451">
    <property type="term" value="C:centriolar satellite"/>
    <property type="evidence" value="ECO:0007669"/>
    <property type="project" value="UniProtKB-SubCell"/>
</dbReference>
<keyword evidence="5" id="KW-0206">Cytoskeleton</keyword>
<sequence length="239" mass="27668">MKMNTDRFNLTVDEYLGCYGYYCLVGCFDGSTILYMNIFKYRYYHATLQFYQCEEWESHTLQGRYIHVFWKCFRQILIFLNLLAMSEYSSLLLLLCPDFLTEMVQNADCPDSFLWLLEAPSFIGMISSSFTFTEFVESVSVIYQDLLKNPNTIIVPRSALPNKLDLLIDPEMDQELERLRETDFIAQVAISPTSNNSSSSAVGQKEMSKKASPRKSLHQRKRIEMESNGSTEETDSSEN</sequence>
<reference evidence="10" key="1">
    <citation type="submission" date="2025-08" db="UniProtKB">
        <authorList>
            <consortium name="Ensembl"/>
        </authorList>
    </citation>
    <scope>IDENTIFICATION</scope>
</reference>
<evidence type="ECO:0000256" key="5">
    <source>
        <dbReference type="ARBA" id="ARBA00023212"/>
    </source>
</evidence>
<evidence type="ECO:0000256" key="1">
    <source>
        <dbReference type="ARBA" id="ARBA00004607"/>
    </source>
</evidence>
<keyword evidence="4" id="KW-0493">Microtubule</keyword>
<dbReference type="Ensembl" id="ENSSGRT00000061683.1">
    <property type="protein sequence ID" value="ENSSGRP00000057785.1"/>
    <property type="gene ID" value="ENSSGRG00000030163.1"/>
</dbReference>
<comment type="subcellular location">
    <subcellularLocation>
        <location evidence="1">Cytoplasm</location>
        <location evidence="1">Cytoskeleton</location>
        <location evidence="1">Microtubule organizing center</location>
        <location evidence="1">Centrosome</location>
        <location evidence="1">Centriolar satellite</location>
    </subcellularLocation>
</comment>
<comment type="similarity">
    <text evidence="6">Belongs to the CSTPP1 family.</text>
</comment>
<reference evidence="10" key="2">
    <citation type="submission" date="2025-09" db="UniProtKB">
        <authorList>
            <consortium name="Ensembl"/>
        </authorList>
    </citation>
    <scope>IDENTIFICATION</scope>
</reference>
<evidence type="ECO:0000256" key="4">
    <source>
        <dbReference type="ARBA" id="ARBA00022701"/>
    </source>
</evidence>
<dbReference type="PANTHER" id="PTHR34252">
    <property type="entry name" value="UPF0705 PROTEIN C11ORF49"/>
    <property type="match status" value="1"/>
</dbReference>
<evidence type="ECO:0000313" key="11">
    <source>
        <dbReference type="Proteomes" id="UP000472262"/>
    </source>
</evidence>
<organism evidence="10 11">
    <name type="scientific">Sinocyclocheilus grahami</name>
    <name type="common">Dianchi golden-line fish</name>
    <name type="synonym">Barbus grahami</name>
    <dbReference type="NCBI Taxonomy" id="75366"/>
    <lineage>
        <taxon>Eukaryota</taxon>
        <taxon>Metazoa</taxon>
        <taxon>Chordata</taxon>
        <taxon>Craniata</taxon>
        <taxon>Vertebrata</taxon>
        <taxon>Euteleostomi</taxon>
        <taxon>Actinopterygii</taxon>
        <taxon>Neopterygii</taxon>
        <taxon>Teleostei</taxon>
        <taxon>Ostariophysi</taxon>
        <taxon>Cypriniformes</taxon>
        <taxon>Cyprinidae</taxon>
        <taxon>Cyprininae</taxon>
        <taxon>Sinocyclocheilus</taxon>
    </lineage>
</organism>
<keyword evidence="11" id="KW-1185">Reference proteome</keyword>
<keyword evidence="3" id="KW-0597">Phosphoprotein</keyword>
<evidence type="ECO:0000256" key="2">
    <source>
        <dbReference type="ARBA" id="ARBA00022490"/>
    </source>
</evidence>
<dbReference type="InterPro" id="IPR038968">
    <property type="entry name" value="CSTPP1"/>
</dbReference>
<evidence type="ECO:0000256" key="8">
    <source>
        <dbReference type="ARBA" id="ARBA00045673"/>
    </source>
</evidence>
<evidence type="ECO:0000256" key="9">
    <source>
        <dbReference type="SAM" id="MobiDB-lite"/>
    </source>
</evidence>
<dbReference type="InParanoid" id="A0A672P3B2"/>
<dbReference type="PANTHER" id="PTHR34252:SF1">
    <property type="entry name" value="CENTRIOLAR SATELLITE-ASSOCIATED TUBULIN POLYGLUTAMYLASE COMPLEX REGULATOR 1"/>
    <property type="match status" value="1"/>
</dbReference>
<dbReference type="Proteomes" id="UP000472262">
    <property type="component" value="Unassembled WGS sequence"/>
</dbReference>
<feature type="compositionally biased region" description="Basic residues" evidence="9">
    <location>
        <begin position="211"/>
        <end position="221"/>
    </location>
</feature>
<feature type="region of interest" description="Disordered" evidence="9">
    <location>
        <begin position="193"/>
        <end position="239"/>
    </location>
</feature>
<protein>
    <recommendedName>
        <fullName evidence="7">Centriolar satellite-associated tubulin polyglutamylase complex regulator 1</fullName>
    </recommendedName>
</protein>